<sequence>MLKSFRYGDIDNGVNITAIEVFAYVDECLSTLSHGKKKMEEYIACIKEIEERLLSKNNCSVLDNAEFGKFLGITHHTEMDIENPYVIKNKGFGAHNRLRSGNDIGIQKLQRKKGVVVLELIMMLEIVRQRARRFNL</sequence>
<reference evidence="1 2" key="2">
    <citation type="journal article" date="2022" name="Mol. Ecol. Resour.">
        <title>The genomes of chicory, endive, great burdock and yacon provide insights into Asteraceae paleo-polyploidization history and plant inulin production.</title>
        <authorList>
            <person name="Fan W."/>
            <person name="Wang S."/>
            <person name="Wang H."/>
            <person name="Wang A."/>
            <person name="Jiang F."/>
            <person name="Liu H."/>
            <person name="Zhao H."/>
            <person name="Xu D."/>
            <person name="Zhang Y."/>
        </authorList>
    </citation>
    <scope>NUCLEOTIDE SEQUENCE [LARGE SCALE GENOMIC DNA]</scope>
    <source>
        <strain evidence="2">cv. Punajuju</strain>
        <tissue evidence="1">Leaves</tissue>
    </source>
</reference>
<name>A0ACB9FB67_CICIN</name>
<evidence type="ECO:0000313" key="1">
    <source>
        <dbReference type="EMBL" id="KAI3768175.1"/>
    </source>
</evidence>
<keyword evidence="2" id="KW-1185">Reference proteome</keyword>
<protein>
    <submittedName>
        <fullName evidence="1">Uncharacterized protein</fullName>
    </submittedName>
</protein>
<evidence type="ECO:0000313" key="2">
    <source>
        <dbReference type="Proteomes" id="UP001055811"/>
    </source>
</evidence>
<accession>A0ACB9FB67</accession>
<proteinExistence type="predicted"/>
<dbReference type="Proteomes" id="UP001055811">
    <property type="component" value="Linkage Group LG03"/>
</dbReference>
<gene>
    <name evidence="1" type="ORF">L2E82_18633</name>
</gene>
<organism evidence="1 2">
    <name type="scientific">Cichorium intybus</name>
    <name type="common">Chicory</name>
    <dbReference type="NCBI Taxonomy" id="13427"/>
    <lineage>
        <taxon>Eukaryota</taxon>
        <taxon>Viridiplantae</taxon>
        <taxon>Streptophyta</taxon>
        <taxon>Embryophyta</taxon>
        <taxon>Tracheophyta</taxon>
        <taxon>Spermatophyta</taxon>
        <taxon>Magnoliopsida</taxon>
        <taxon>eudicotyledons</taxon>
        <taxon>Gunneridae</taxon>
        <taxon>Pentapetalae</taxon>
        <taxon>asterids</taxon>
        <taxon>campanulids</taxon>
        <taxon>Asterales</taxon>
        <taxon>Asteraceae</taxon>
        <taxon>Cichorioideae</taxon>
        <taxon>Cichorieae</taxon>
        <taxon>Cichoriinae</taxon>
        <taxon>Cichorium</taxon>
    </lineage>
</organism>
<comment type="caution">
    <text evidence="1">The sequence shown here is derived from an EMBL/GenBank/DDBJ whole genome shotgun (WGS) entry which is preliminary data.</text>
</comment>
<dbReference type="EMBL" id="CM042011">
    <property type="protein sequence ID" value="KAI3768175.1"/>
    <property type="molecule type" value="Genomic_DNA"/>
</dbReference>
<reference evidence="2" key="1">
    <citation type="journal article" date="2022" name="Mol. Ecol. Resour.">
        <title>The genomes of chicory, endive, great burdock and yacon provide insights into Asteraceae palaeo-polyploidization history and plant inulin production.</title>
        <authorList>
            <person name="Fan W."/>
            <person name="Wang S."/>
            <person name="Wang H."/>
            <person name="Wang A."/>
            <person name="Jiang F."/>
            <person name="Liu H."/>
            <person name="Zhao H."/>
            <person name="Xu D."/>
            <person name="Zhang Y."/>
        </authorList>
    </citation>
    <scope>NUCLEOTIDE SEQUENCE [LARGE SCALE GENOMIC DNA]</scope>
    <source>
        <strain evidence="2">cv. Punajuju</strain>
    </source>
</reference>